<sequence>MRLAVATLADAATVRDNLLNVLGAGLYKLSASELPARFEAVVAILAELELTDVRLGAEFRLVVRVTPIDSEEDLLRAEGTLAPTDENEAKRQSFSDEASYVPIVIPLRTVEFAAEGRYQIVVSAGSDEQRIPFSVSLSSTS</sequence>
<evidence type="ECO:0000256" key="1">
    <source>
        <dbReference type="SAM" id="MobiDB-lite"/>
    </source>
</evidence>
<accession>A0ABN2P386</accession>
<dbReference type="Pfam" id="PF22091">
    <property type="entry name" value="DUF6941"/>
    <property type="match status" value="1"/>
</dbReference>
<gene>
    <name evidence="2" type="ORF">GCM10009737_10890</name>
</gene>
<keyword evidence="3" id="KW-1185">Reference proteome</keyword>
<dbReference type="InterPro" id="IPR054221">
    <property type="entry name" value="DUF6941"/>
</dbReference>
<reference evidence="2 3" key="1">
    <citation type="journal article" date="2019" name="Int. J. Syst. Evol. Microbiol.">
        <title>The Global Catalogue of Microorganisms (GCM) 10K type strain sequencing project: providing services to taxonomists for standard genome sequencing and annotation.</title>
        <authorList>
            <consortium name="The Broad Institute Genomics Platform"/>
            <consortium name="The Broad Institute Genome Sequencing Center for Infectious Disease"/>
            <person name="Wu L."/>
            <person name="Ma J."/>
        </authorList>
    </citation>
    <scope>NUCLEOTIDE SEQUENCE [LARGE SCALE GENOMIC DNA]</scope>
    <source>
        <strain evidence="2 3">JCM 14046</strain>
    </source>
</reference>
<protein>
    <submittedName>
        <fullName evidence="2">Uncharacterized protein</fullName>
    </submittedName>
</protein>
<feature type="region of interest" description="Disordered" evidence="1">
    <location>
        <begin position="75"/>
        <end position="95"/>
    </location>
</feature>
<evidence type="ECO:0000313" key="3">
    <source>
        <dbReference type="Proteomes" id="UP001501612"/>
    </source>
</evidence>
<dbReference type="RefSeq" id="WP_425573146.1">
    <property type="nucleotide sequence ID" value="NZ_BAAAMY010000002.1"/>
</dbReference>
<dbReference type="Proteomes" id="UP001501612">
    <property type="component" value="Unassembled WGS sequence"/>
</dbReference>
<evidence type="ECO:0000313" key="2">
    <source>
        <dbReference type="EMBL" id="GAA1911293.1"/>
    </source>
</evidence>
<organism evidence="2 3">
    <name type="scientific">Nocardioides lentus</name>
    <dbReference type="NCBI Taxonomy" id="338077"/>
    <lineage>
        <taxon>Bacteria</taxon>
        <taxon>Bacillati</taxon>
        <taxon>Actinomycetota</taxon>
        <taxon>Actinomycetes</taxon>
        <taxon>Propionibacteriales</taxon>
        <taxon>Nocardioidaceae</taxon>
        <taxon>Nocardioides</taxon>
    </lineage>
</organism>
<comment type="caution">
    <text evidence="2">The sequence shown here is derived from an EMBL/GenBank/DDBJ whole genome shotgun (WGS) entry which is preliminary data.</text>
</comment>
<name>A0ABN2P386_9ACTN</name>
<proteinExistence type="predicted"/>
<dbReference type="EMBL" id="BAAAMY010000002">
    <property type="protein sequence ID" value="GAA1911293.1"/>
    <property type="molecule type" value="Genomic_DNA"/>
</dbReference>